<evidence type="ECO:0000313" key="5">
    <source>
        <dbReference type="Proteomes" id="UP000199286"/>
    </source>
</evidence>
<dbReference type="InterPro" id="IPR006328">
    <property type="entry name" value="2-HAD"/>
</dbReference>
<dbReference type="EMBL" id="FNPF01000011">
    <property type="protein sequence ID" value="SDY58515.1"/>
    <property type="molecule type" value="Genomic_DNA"/>
</dbReference>
<evidence type="ECO:0000256" key="1">
    <source>
        <dbReference type="ARBA" id="ARBA00008106"/>
    </source>
</evidence>
<accession>A0A1H3L3Q3</accession>
<sequence>MSEPRNPSILVFDVNETLLDLTTLEPVFGRIFADAHVMRDWFAQVILYSEAMTLSGLYAPFSELAGPALRMVAETRGIEISDADVDDLKAHIATMPALPDVAPALEKLRDAGFRLVTLTNSAPGPAPTPLERAGLAVFFDRSFSVHEVGRFKPAPECYRLVSDELRVEPQDLCMIACHHWDVLGAQAVGCAGAFVRRPGNAVLSVADMRQPDITADGMDALADRIIAQWGRGSIA</sequence>
<dbReference type="STRING" id="321339.SAMN05444340_11145"/>
<dbReference type="SUPFAM" id="SSF56784">
    <property type="entry name" value="HAD-like"/>
    <property type="match status" value="1"/>
</dbReference>
<comment type="similarity">
    <text evidence="1 3">Belongs to the HAD-like hydrolase superfamily. S-2-haloalkanoic acid dehalogenase family.</text>
</comment>
<dbReference type="PANTHER" id="PTHR43316:SF3">
    <property type="entry name" value="HALOACID DEHALOGENASE, TYPE II (AFU_ORTHOLOGUE AFUA_2G07750)-RELATED"/>
    <property type="match status" value="1"/>
</dbReference>
<dbReference type="CDD" id="cd02588">
    <property type="entry name" value="HAD_L2-DEX"/>
    <property type="match status" value="1"/>
</dbReference>
<dbReference type="InterPro" id="IPR023198">
    <property type="entry name" value="PGP-like_dom2"/>
</dbReference>
<dbReference type="InterPro" id="IPR036412">
    <property type="entry name" value="HAD-like_sf"/>
</dbReference>
<dbReference type="OrthoDB" id="7989657at2"/>
<evidence type="ECO:0000256" key="2">
    <source>
        <dbReference type="ARBA" id="ARBA00022801"/>
    </source>
</evidence>
<evidence type="ECO:0000313" key="4">
    <source>
        <dbReference type="EMBL" id="SDY58515.1"/>
    </source>
</evidence>
<dbReference type="PRINTS" id="PR00413">
    <property type="entry name" value="HADHALOGNASE"/>
</dbReference>
<comment type="function">
    <text evidence="3">Catalyzes the hydrolytic dehalogenation of small (S)-2-haloalkanoic acids to yield the corresponding (R)-2-hydroxyalkanoic acids.</text>
</comment>
<dbReference type="GO" id="GO:0018784">
    <property type="term" value="F:(S)-2-haloacid dehalogenase activity"/>
    <property type="evidence" value="ECO:0007669"/>
    <property type="project" value="UniProtKB-UniRule"/>
</dbReference>
<protein>
    <recommendedName>
        <fullName evidence="3">(S)-2-haloacid dehalogenase</fullName>
        <ecNumber evidence="3">3.8.1.2</ecNumber>
    </recommendedName>
    <alternativeName>
        <fullName evidence="3">2-haloalkanoic acid dehalogenase</fullName>
    </alternativeName>
    <alternativeName>
        <fullName evidence="3">Halocarboxylic acid halidohydrolase</fullName>
    </alternativeName>
    <alternativeName>
        <fullName evidence="3">L-2-haloacid dehalogenase</fullName>
    </alternativeName>
</protein>
<dbReference type="EC" id="3.8.1.2" evidence="3"/>
<evidence type="ECO:0000256" key="3">
    <source>
        <dbReference type="RuleBase" id="RU368077"/>
    </source>
</evidence>
<dbReference type="Pfam" id="PF00702">
    <property type="entry name" value="Hydrolase"/>
    <property type="match status" value="1"/>
</dbReference>
<proteinExistence type="inferred from homology"/>
<dbReference type="RefSeq" id="WP_089883951.1">
    <property type="nucleotide sequence ID" value="NZ_FNPF01000011.1"/>
</dbReference>
<dbReference type="Gene3D" id="1.10.150.240">
    <property type="entry name" value="Putative phosphatase, domain 2"/>
    <property type="match status" value="1"/>
</dbReference>
<reference evidence="4 5" key="1">
    <citation type="submission" date="2016-10" db="EMBL/GenBank/DDBJ databases">
        <authorList>
            <person name="de Groot N.N."/>
        </authorList>
    </citation>
    <scope>NUCLEOTIDE SEQUENCE [LARGE SCALE GENOMIC DNA]</scope>
    <source>
        <strain evidence="4 5">DSM 26880</strain>
    </source>
</reference>
<dbReference type="AlphaFoldDB" id="A0A1H3L3Q3"/>
<gene>
    <name evidence="4" type="ORF">SAMN05444340_11145</name>
</gene>
<dbReference type="NCBIfam" id="TIGR01493">
    <property type="entry name" value="HAD-SF-IA-v2"/>
    <property type="match status" value="1"/>
</dbReference>
<dbReference type="NCBIfam" id="TIGR01428">
    <property type="entry name" value="HAD_type_II"/>
    <property type="match status" value="1"/>
</dbReference>
<keyword evidence="2 3" id="KW-0378">Hydrolase</keyword>
<dbReference type="InterPro" id="IPR051540">
    <property type="entry name" value="S-2-haloacid_dehalogenase"/>
</dbReference>
<dbReference type="Gene3D" id="3.40.50.1000">
    <property type="entry name" value="HAD superfamily/HAD-like"/>
    <property type="match status" value="1"/>
</dbReference>
<dbReference type="PANTHER" id="PTHR43316">
    <property type="entry name" value="HYDROLASE, HALOACID DELAHOGENASE-RELATED"/>
    <property type="match status" value="1"/>
</dbReference>
<dbReference type="InterPro" id="IPR006439">
    <property type="entry name" value="HAD-SF_hydro_IA"/>
</dbReference>
<comment type="catalytic activity">
    <reaction evidence="3">
        <text>an (S)-2-haloacid + H2O = a (2R)-2-hydroxycarboxylate + a halide anion + H(+)</text>
        <dbReference type="Rhea" id="RHEA:11192"/>
        <dbReference type="ChEBI" id="CHEBI:15377"/>
        <dbReference type="ChEBI" id="CHEBI:15378"/>
        <dbReference type="ChEBI" id="CHEBI:16042"/>
        <dbReference type="ChEBI" id="CHEBI:58314"/>
        <dbReference type="ChEBI" id="CHEBI:137405"/>
        <dbReference type="EC" id="3.8.1.2"/>
    </reaction>
</comment>
<name>A0A1H3L3Q3_9RHOB</name>
<dbReference type="Proteomes" id="UP000199286">
    <property type="component" value="Unassembled WGS sequence"/>
</dbReference>
<dbReference type="SFLD" id="SFLDG01129">
    <property type="entry name" value="C1.5:_HAD__Beta-PGM__Phosphata"/>
    <property type="match status" value="1"/>
</dbReference>
<dbReference type="InterPro" id="IPR023214">
    <property type="entry name" value="HAD_sf"/>
</dbReference>
<organism evidence="4 5">
    <name type="scientific">Citreimonas salinaria</name>
    <dbReference type="NCBI Taxonomy" id="321339"/>
    <lineage>
        <taxon>Bacteria</taxon>
        <taxon>Pseudomonadati</taxon>
        <taxon>Pseudomonadota</taxon>
        <taxon>Alphaproteobacteria</taxon>
        <taxon>Rhodobacterales</taxon>
        <taxon>Roseobacteraceae</taxon>
        <taxon>Citreimonas</taxon>
    </lineage>
</organism>
<keyword evidence="5" id="KW-1185">Reference proteome</keyword>
<dbReference type="SFLD" id="SFLDS00003">
    <property type="entry name" value="Haloacid_Dehalogenase"/>
    <property type="match status" value="1"/>
</dbReference>